<reference evidence="1 2" key="1">
    <citation type="submission" date="2020-08" db="EMBL/GenBank/DDBJ databases">
        <title>Genome public.</title>
        <authorList>
            <person name="Liu C."/>
            <person name="Sun Q."/>
        </authorList>
    </citation>
    <scope>NUCLEOTIDE SEQUENCE [LARGE SCALE GENOMIC DNA]</scope>
    <source>
        <strain evidence="1 2">NSJ-7</strain>
    </source>
</reference>
<keyword evidence="1" id="KW-0969">Cilium</keyword>
<dbReference type="EMBL" id="JACOOS010000027">
    <property type="protein sequence ID" value="MBC5679023.1"/>
    <property type="molecule type" value="Genomic_DNA"/>
</dbReference>
<dbReference type="GO" id="GO:0008168">
    <property type="term" value="F:methyltransferase activity"/>
    <property type="evidence" value="ECO:0007669"/>
    <property type="project" value="UniProtKB-KW"/>
</dbReference>
<name>A0ABR7FW33_9FIRM</name>
<dbReference type="EC" id="2.1.1.-" evidence="1"/>
<sequence>MKFRIPDYYDKFKCIGSDCTDSCCAGWDITVNDETYEKYTLVKGSFGDRLMRSVSSSCPHHFLMEERRCPFLNQKNLCDIYIHLGEDFLCHICTDHPRFYEVYGSRQEAGLGLVCEEAARLILTNKKKVRFLDKNLDEKKEEEEPWLEPLTLARDLIIRLLQDREQTLERRLRQTLSAAAVFQEDYIRDDMEAMYLHIHKWKTKERVQKPRIGLREWFTECLEFLLDLEILTPEWKQALSQASFMFREGDICFSDFDGIFYEHLMVYFIYRYFLRSVYDFQLLDKVKFAVFSCLAVRGTEAAASGEGSLTSLEIARLYSKEIEYSEENMEAVNEQILFSDMFDTQRLSEMVSAVFRSSYLSEETGRTYE</sequence>
<dbReference type="NCBIfam" id="NF038110">
    <property type="entry name" value="Lys_methyl_FliB"/>
    <property type="match status" value="1"/>
</dbReference>
<keyword evidence="1" id="KW-0808">Transferase</keyword>
<dbReference type="GO" id="GO:0032259">
    <property type="term" value="P:methylation"/>
    <property type="evidence" value="ECO:0007669"/>
    <property type="project" value="UniProtKB-KW"/>
</dbReference>
<accession>A0ABR7FW33</accession>
<protein>
    <submittedName>
        <fullName evidence="1">Flagellin lysine-N-methylase</fullName>
        <ecNumber evidence="1">2.1.1.-</ecNumber>
    </submittedName>
</protein>
<keyword evidence="1" id="KW-0282">Flagellum</keyword>
<organism evidence="1 2">
    <name type="scientific">Anaerostipes hominis</name>
    <name type="common">ex Liu et al. 2021</name>
    <dbReference type="NCBI Taxonomy" id="2763018"/>
    <lineage>
        <taxon>Bacteria</taxon>
        <taxon>Bacillati</taxon>
        <taxon>Bacillota</taxon>
        <taxon>Clostridia</taxon>
        <taxon>Lachnospirales</taxon>
        <taxon>Lachnospiraceae</taxon>
        <taxon>Anaerostipes</taxon>
    </lineage>
</organism>
<keyword evidence="1" id="KW-0966">Cell projection</keyword>
<evidence type="ECO:0000313" key="2">
    <source>
        <dbReference type="Proteomes" id="UP000635828"/>
    </source>
</evidence>
<dbReference type="Proteomes" id="UP000635828">
    <property type="component" value="Unassembled WGS sequence"/>
</dbReference>
<dbReference type="RefSeq" id="WP_186992532.1">
    <property type="nucleotide sequence ID" value="NZ_JACOOS010000027.1"/>
</dbReference>
<comment type="caution">
    <text evidence="1">The sequence shown here is derived from an EMBL/GenBank/DDBJ whole genome shotgun (WGS) entry which is preliminary data.</text>
</comment>
<evidence type="ECO:0000313" key="1">
    <source>
        <dbReference type="EMBL" id="MBC5679023.1"/>
    </source>
</evidence>
<keyword evidence="2" id="KW-1185">Reference proteome</keyword>
<keyword evidence="1" id="KW-0489">Methyltransferase</keyword>
<proteinExistence type="predicted"/>
<gene>
    <name evidence="1" type="primary">fliB</name>
    <name evidence="1" type="ORF">H8S22_16070</name>
</gene>